<dbReference type="InterPro" id="IPR008979">
    <property type="entry name" value="Galactose-bd-like_sf"/>
</dbReference>
<dbReference type="Pfam" id="PF08305">
    <property type="entry name" value="NPCBM"/>
    <property type="match status" value="1"/>
</dbReference>
<dbReference type="EMBL" id="BRLB01000001">
    <property type="protein sequence ID" value="GKX28009.1"/>
    <property type="molecule type" value="Genomic_DNA"/>
</dbReference>
<dbReference type="SUPFAM" id="SSF49785">
    <property type="entry name" value="Galactose-binding domain-like"/>
    <property type="match status" value="2"/>
</dbReference>
<feature type="domain" description="CBM6" evidence="2">
    <location>
        <begin position="971"/>
        <end position="1103"/>
    </location>
</feature>
<evidence type="ECO:0000256" key="1">
    <source>
        <dbReference type="ARBA" id="ARBA00022729"/>
    </source>
</evidence>
<dbReference type="InterPro" id="IPR013222">
    <property type="entry name" value="Glyco_hyd_98_carb-bd"/>
</dbReference>
<dbReference type="InterPro" id="IPR006626">
    <property type="entry name" value="PbH1"/>
</dbReference>
<dbReference type="PROSITE" id="PS51175">
    <property type="entry name" value="CBM6"/>
    <property type="match status" value="1"/>
</dbReference>
<accession>A0A9W6DEW3</accession>
<dbReference type="GO" id="GO:0030246">
    <property type="term" value="F:carbohydrate binding"/>
    <property type="evidence" value="ECO:0007669"/>
    <property type="project" value="InterPro"/>
</dbReference>
<dbReference type="Gene3D" id="2.60.40.10">
    <property type="entry name" value="Immunoglobulins"/>
    <property type="match status" value="1"/>
</dbReference>
<dbReference type="InterPro" id="IPR038637">
    <property type="entry name" value="NPCBM_sf"/>
</dbReference>
<dbReference type="PANTHER" id="PTHR36453:SF1">
    <property type="entry name" value="RIGHT HANDED BETA HELIX DOMAIN-CONTAINING PROTEIN"/>
    <property type="match status" value="1"/>
</dbReference>
<keyword evidence="4" id="KW-1185">Reference proteome</keyword>
<dbReference type="Gene3D" id="2.60.120.260">
    <property type="entry name" value="Galactose-binding domain-like"/>
    <property type="match status" value="1"/>
</dbReference>
<dbReference type="SMART" id="SM00710">
    <property type="entry name" value="PbH1"/>
    <property type="match status" value="10"/>
</dbReference>
<dbReference type="SMART" id="SM00776">
    <property type="entry name" value="NPCBM"/>
    <property type="match status" value="1"/>
</dbReference>
<dbReference type="InterPro" id="IPR039448">
    <property type="entry name" value="Beta_helix"/>
</dbReference>
<dbReference type="InterPro" id="IPR006584">
    <property type="entry name" value="Cellulose-bd_IV"/>
</dbReference>
<dbReference type="InterPro" id="IPR011050">
    <property type="entry name" value="Pectin_lyase_fold/virulence"/>
</dbReference>
<dbReference type="PANTHER" id="PTHR36453">
    <property type="entry name" value="SECRETED PROTEIN-RELATED"/>
    <property type="match status" value="1"/>
</dbReference>
<dbReference type="InterPro" id="IPR036116">
    <property type="entry name" value="FN3_sf"/>
</dbReference>
<dbReference type="Pfam" id="PF03422">
    <property type="entry name" value="CBM_6"/>
    <property type="match status" value="1"/>
</dbReference>
<dbReference type="RefSeq" id="WP_281811877.1">
    <property type="nucleotide sequence ID" value="NZ_BRLB01000001.1"/>
</dbReference>
<dbReference type="Proteomes" id="UP001144256">
    <property type="component" value="Unassembled WGS sequence"/>
</dbReference>
<comment type="caution">
    <text evidence="3">The sequence shown here is derived from an EMBL/GenBank/DDBJ whole genome shotgun (WGS) entry which is preliminary data.</text>
</comment>
<dbReference type="AlphaFoldDB" id="A0A9W6DEW3"/>
<dbReference type="Gene3D" id="2.60.120.1060">
    <property type="entry name" value="NPCBM/NEW2 domain"/>
    <property type="match status" value="1"/>
</dbReference>
<dbReference type="SUPFAM" id="SSF49265">
    <property type="entry name" value="Fibronectin type III"/>
    <property type="match status" value="1"/>
</dbReference>
<dbReference type="CDD" id="cd04084">
    <property type="entry name" value="CBM6_xylanase-like"/>
    <property type="match status" value="1"/>
</dbReference>
<evidence type="ECO:0000313" key="3">
    <source>
        <dbReference type="EMBL" id="GKX28009.1"/>
    </source>
</evidence>
<dbReference type="Gene3D" id="2.160.20.10">
    <property type="entry name" value="Single-stranded right-handed beta-helix, Pectin lyase-like"/>
    <property type="match status" value="2"/>
</dbReference>
<dbReference type="SUPFAM" id="SSF51126">
    <property type="entry name" value="Pectin lyase-like"/>
    <property type="match status" value="1"/>
</dbReference>
<dbReference type="InterPro" id="IPR012334">
    <property type="entry name" value="Pectin_lyas_fold"/>
</dbReference>
<dbReference type="InterPro" id="IPR005084">
    <property type="entry name" value="CBM6"/>
</dbReference>
<sequence length="1104" mass="121383">MGNKSINRLISLLCVVILFGVTALNYFDTDASANTSISFYVSPDGNDNNSGTQQDPFGTLEGARNAIRALKSTSSLPAGGVTVYLREGTYNRDSSFELTAEDSGTEDSPITYKAYNGEDVKIMGGHDIDTSAFTEVTDQTILDRLPSESRDKVLQVDLSSLGITEYGEITKAGFGWEKLPPAPELFVDNKTMTLARYPNEGYMSTGSISTQGFIPRNHVDDKPTDPGYVAPENYINQQGPIFSYSDTRFSRWSDEDEIWLFGYWKWDWADDNLKVKNLNTSTKRIEAEHPSFYGIESNKRFYAYNLLSEMDMPGEWYLDRTNGKMYIYPEGNILESKVQLSILDTPLFKLDGASYINIEGFTFELSRSDGVMMLNASDNLVASCTFRRLGQRAVVIGNPGGLHHADIDPATVPEGGTNNGIVGCEIYETGAGGVFVAGGDRVTLTAGNNYVENNHFNDFARIIRTYTPAITLKGVANRASHNLIHNAPHFAIDFYGNDHVIENNELYNVVYETSDAGAIYTGRDWTYRGNIIRDNYIHNIPSIGGLGSHGIYLDDAMSSAEITGNVFYDISSKAFLIGGGRDNIVDNNIMIDCGQSVFIDDRLLNWASAAAQAPDGTNYKRLMNMPYQQEPWSSKYPKLVDIWSDNAAYPKGNVVTDNVIYKSGSMSIVSKASQYGTINNNITFSSSDNPGFVDENSNNFNLRSDSAIYDQLPDFQPIDFDNMGLKVDAYRTELNSAIGEFESVSPANNDNVDSTSAELVWTTSEGADYYIVTVAKDSSFDNIVIDSRVENTSKTIGGLDSDTTYYWKVEAGSDAYCLRDEKKVNSNGVSQFTTGESSGVTYLSDMNYSSWSGYQEPLKDLDRDGDSLNINGKTYSKGLGTHANSTIIYDLNGDYTRFLSDIGVDDDVNDKGTIIFKVYTDGILKYDSGLMTGADEAKSISIDVTGCNELKLEVTDSGDNIDYDHANWAHARLEGQNSNSGQPILIEAEDYTNMSGIINGGNKIGGCDNGDWVSYSNIDLGTGYSTMTARVGVPDSYAGSRAEVRLDSTTGTLVGTFTIEATGAFDSFQEQSINLSDANGIHDIYIVFNDHYGVGDFDWFKFSN</sequence>
<reference evidence="3" key="1">
    <citation type="submission" date="2022-06" db="EMBL/GenBank/DDBJ databases">
        <title>Vallitalea longa sp. nov., an anaerobic bacterium isolated from marine sediment.</title>
        <authorList>
            <person name="Hirano S."/>
            <person name="Terahara T."/>
            <person name="Mori K."/>
            <person name="Hamada M."/>
            <person name="Matsumoto R."/>
            <person name="Kobayashi T."/>
        </authorList>
    </citation>
    <scope>NUCLEOTIDE SEQUENCE</scope>
    <source>
        <strain evidence="3">SH18-1</strain>
    </source>
</reference>
<name>A0A9W6DEW3_9FIRM</name>
<organism evidence="3 4">
    <name type="scientific">Vallitalea longa</name>
    <dbReference type="NCBI Taxonomy" id="2936439"/>
    <lineage>
        <taxon>Bacteria</taxon>
        <taxon>Bacillati</taxon>
        <taxon>Bacillota</taxon>
        <taxon>Clostridia</taxon>
        <taxon>Lachnospirales</taxon>
        <taxon>Vallitaleaceae</taxon>
        <taxon>Vallitalea</taxon>
    </lineage>
</organism>
<gene>
    <name evidence="3" type="ORF">SH1V18_04890</name>
</gene>
<evidence type="ECO:0000313" key="4">
    <source>
        <dbReference type="Proteomes" id="UP001144256"/>
    </source>
</evidence>
<keyword evidence="1" id="KW-0732">Signal</keyword>
<dbReference type="Pfam" id="PF13229">
    <property type="entry name" value="Beta_helix"/>
    <property type="match status" value="2"/>
</dbReference>
<proteinExistence type="predicted"/>
<protein>
    <recommendedName>
        <fullName evidence="2">CBM6 domain-containing protein</fullName>
    </recommendedName>
</protein>
<evidence type="ECO:0000259" key="2">
    <source>
        <dbReference type="PROSITE" id="PS51175"/>
    </source>
</evidence>
<dbReference type="InterPro" id="IPR013783">
    <property type="entry name" value="Ig-like_fold"/>
</dbReference>
<dbReference type="SMART" id="SM00606">
    <property type="entry name" value="CBD_IV"/>
    <property type="match status" value="1"/>
</dbReference>